<keyword evidence="2" id="KW-0067">ATP-binding</keyword>
<dbReference type="GO" id="GO:0016787">
    <property type="term" value="F:hydrolase activity"/>
    <property type="evidence" value="ECO:0007669"/>
    <property type="project" value="UniProtKB-KW"/>
</dbReference>
<keyword evidence="2" id="KW-0347">Helicase</keyword>
<evidence type="ECO:0000313" key="2">
    <source>
        <dbReference type="EMBL" id="KAA1259757.1"/>
    </source>
</evidence>
<dbReference type="Gene3D" id="3.90.320.10">
    <property type="match status" value="1"/>
</dbReference>
<organism evidence="2 3">
    <name type="scientific">Rubripirellula obstinata</name>
    <dbReference type="NCBI Taxonomy" id="406547"/>
    <lineage>
        <taxon>Bacteria</taxon>
        <taxon>Pseudomonadati</taxon>
        <taxon>Planctomycetota</taxon>
        <taxon>Planctomycetia</taxon>
        <taxon>Pirellulales</taxon>
        <taxon>Pirellulaceae</taxon>
        <taxon>Rubripirellula</taxon>
    </lineage>
</organism>
<accession>A0A5B1CF16</accession>
<keyword evidence="3" id="KW-1185">Reference proteome</keyword>
<gene>
    <name evidence="2" type="primary">rexB</name>
    <name evidence="2" type="ORF">LF1_22940</name>
</gene>
<dbReference type="SUPFAM" id="SSF52540">
    <property type="entry name" value="P-loop containing nucleoside triphosphate hydrolases"/>
    <property type="match status" value="1"/>
</dbReference>
<comment type="caution">
    <text evidence="2">The sequence shown here is derived from an EMBL/GenBank/DDBJ whole genome shotgun (WGS) entry which is preliminary data.</text>
</comment>
<dbReference type="InterPro" id="IPR038726">
    <property type="entry name" value="PDDEXK_AddAB-type"/>
</dbReference>
<dbReference type="EC" id="3.6.4.12" evidence="2"/>
<feature type="domain" description="PD-(D/E)XK endonuclease-like" evidence="1">
    <location>
        <begin position="658"/>
        <end position="914"/>
    </location>
</feature>
<dbReference type="GO" id="GO:0003678">
    <property type="term" value="F:DNA helicase activity"/>
    <property type="evidence" value="ECO:0007669"/>
    <property type="project" value="UniProtKB-EC"/>
</dbReference>
<dbReference type="InterPro" id="IPR027417">
    <property type="entry name" value="P-loop_NTPase"/>
</dbReference>
<evidence type="ECO:0000313" key="3">
    <source>
        <dbReference type="Proteomes" id="UP000322699"/>
    </source>
</evidence>
<proteinExistence type="predicted"/>
<dbReference type="EMBL" id="VRLW01000001">
    <property type="protein sequence ID" value="KAA1259757.1"/>
    <property type="molecule type" value="Genomic_DNA"/>
</dbReference>
<protein>
    <submittedName>
        <fullName evidence="2">ATP-dependent helicase/deoxyribonuclease subunit B</fullName>
        <ecNumber evidence="2">3.6.4.12</ecNumber>
    </submittedName>
</protein>
<sequence>MPRKQLVKQNLRETIFLGWDKPILPLAADSLIKKYSVDQQWDLSSLLCVLPTARSSNRLGTLLSDLAASSKAGYQPPTFITVGELPEQLYGSDQPAAIEFEQTLAWAAVMRDADPEGMAALLPNLPPREPMAPWLELAGTVRRLHEDLASSNLTFEEVAQKTETESETRRWRMLAELSNRYAGELARVGLIDPDFARAEAIEQNRCKCDQTVVLIGTSDISDMLLKMLGGLNGDIVAMVAAPKSEAARFDQFGCVKTSAWIDHELPLRDENLLPAGDVSDQAIAAVESVTQLDGKRAVVGVTDQTHVGPVEMELRGAGRSTFRAIGWTVASTSIGRLFDLTATHVQSDTWQSLAALVRHSHVSRAITASLQAGESLQVDESSTWLREVDQLLANHYPRKISGTLPPQAIKNYPLAIQVGQWVQDWLSVFDSKDQPLSRWCKVISEWLGAAVDQTDASANPRTSMAINAANKILTRFASLNDGLDFSVSGGLAIEMMAGRLADLRVVGTPETDAIEIVGWLDLSLDDADSLSVIGLNHPFVPSATTSDPFLPGSIRSSLRMADNQRRYARDVYAMHLMLSVREKVHFIVGKIGADGSPTPPSRLIAASPKPDSARRVRFLLEGSRSLPPVSHAWDAGPKKTSIAIPQFPASDGEQIVKRMSVTAFKDYLTCPYRFYLRHVLRIKPIDDEGRELAANQFGDLVHGALETFGQSGDKDETSASKIEAALIEHLHDYADNHFGGDVSAAVLLQVTQAERRLATVALRQAERIAEGWTIHATEASVDEKSGAAVTVDEGSVGLRGRFDRIDFHAETNRWAILDYKTHGHPPEKKHLKKVDGVPTWVDLQLPLYRMMVPYLGIDAPPHEVELGYFNVSDKDDETKINLATFSEEQMIEAEEKIRDCVSRVLREEFEPTDKRVEFDDYAMILQEGIAGRILDAVGASE</sequence>
<evidence type="ECO:0000259" key="1">
    <source>
        <dbReference type="Pfam" id="PF12705"/>
    </source>
</evidence>
<dbReference type="InterPro" id="IPR011604">
    <property type="entry name" value="PDDEXK-like_dom_sf"/>
</dbReference>
<dbReference type="Proteomes" id="UP000322699">
    <property type="component" value="Unassembled WGS sequence"/>
</dbReference>
<dbReference type="Pfam" id="PF12705">
    <property type="entry name" value="PDDEXK_1"/>
    <property type="match status" value="1"/>
</dbReference>
<keyword evidence="2" id="KW-0547">Nucleotide-binding</keyword>
<reference evidence="2 3" key="1">
    <citation type="submission" date="2019-08" db="EMBL/GenBank/DDBJ databases">
        <title>Deep-cultivation of Planctomycetes and their phenomic and genomic characterization uncovers novel biology.</title>
        <authorList>
            <person name="Wiegand S."/>
            <person name="Jogler M."/>
            <person name="Boedeker C."/>
            <person name="Pinto D."/>
            <person name="Vollmers J."/>
            <person name="Rivas-Marin E."/>
            <person name="Kohn T."/>
            <person name="Peeters S.H."/>
            <person name="Heuer A."/>
            <person name="Rast P."/>
            <person name="Oberbeckmann S."/>
            <person name="Bunk B."/>
            <person name="Jeske O."/>
            <person name="Meyerdierks A."/>
            <person name="Storesund J.E."/>
            <person name="Kallscheuer N."/>
            <person name="Luecker S."/>
            <person name="Lage O.M."/>
            <person name="Pohl T."/>
            <person name="Merkel B.J."/>
            <person name="Hornburger P."/>
            <person name="Mueller R.-W."/>
            <person name="Bruemmer F."/>
            <person name="Labrenz M."/>
            <person name="Spormann A.M."/>
            <person name="Op Den Camp H."/>
            <person name="Overmann J."/>
            <person name="Amann R."/>
            <person name="Jetten M.S.M."/>
            <person name="Mascher T."/>
            <person name="Medema M.H."/>
            <person name="Devos D.P."/>
            <person name="Kaster A.-K."/>
            <person name="Ovreas L."/>
            <person name="Rohde M."/>
            <person name="Galperin M.Y."/>
            <person name="Jogler C."/>
        </authorList>
    </citation>
    <scope>NUCLEOTIDE SEQUENCE [LARGE SCALE GENOMIC DNA]</scope>
    <source>
        <strain evidence="2 3">LF1</strain>
    </source>
</reference>
<dbReference type="AlphaFoldDB" id="A0A5B1CF16"/>
<keyword evidence="2" id="KW-0378">Hydrolase</keyword>
<name>A0A5B1CF16_9BACT</name>